<proteinExistence type="predicted"/>
<protein>
    <submittedName>
        <fullName evidence="1">Uncharacterized protein</fullName>
    </submittedName>
</protein>
<name>A0ABQ9YTN1_9CRUS</name>
<organism evidence="1 2">
    <name type="scientific">Daphnia magna</name>
    <dbReference type="NCBI Taxonomy" id="35525"/>
    <lineage>
        <taxon>Eukaryota</taxon>
        <taxon>Metazoa</taxon>
        <taxon>Ecdysozoa</taxon>
        <taxon>Arthropoda</taxon>
        <taxon>Crustacea</taxon>
        <taxon>Branchiopoda</taxon>
        <taxon>Diplostraca</taxon>
        <taxon>Cladocera</taxon>
        <taxon>Anomopoda</taxon>
        <taxon>Daphniidae</taxon>
        <taxon>Daphnia</taxon>
    </lineage>
</organism>
<comment type="caution">
    <text evidence="1">The sequence shown here is derived from an EMBL/GenBank/DDBJ whole genome shotgun (WGS) entry which is preliminary data.</text>
</comment>
<gene>
    <name evidence="1" type="ORF">OUZ56_005734</name>
</gene>
<evidence type="ECO:0000313" key="2">
    <source>
        <dbReference type="Proteomes" id="UP001234178"/>
    </source>
</evidence>
<sequence length="97" mass="10860">MSKLNDKSNFQQWSQPDGDEKIIALLRKTENLTRLYSLQLSGWTAKYGMGCSFIFPAVGQAGSSSLWNRAKFVASLLCPDRNMNRVTLPAWICVCAI</sequence>
<evidence type="ECO:0000313" key="1">
    <source>
        <dbReference type="EMBL" id="KAK4003990.1"/>
    </source>
</evidence>
<accession>A0ABQ9YTN1</accession>
<keyword evidence="2" id="KW-1185">Reference proteome</keyword>
<dbReference type="Proteomes" id="UP001234178">
    <property type="component" value="Unassembled WGS sequence"/>
</dbReference>
<reference evidence="1 2" key="1">
    <citation type="journal article" date="2023" name="Nucleic Acids Res.">
        <title>The hologenome of Daphnia magna reveals possible DNA methylation and microbiome-mediated evolution of the host genome.</title>
        <authorList>
            <person name="Chaturvedi A."/>
            <person name="Li X."/>
            <person name="Dhandapani V."/>
            <person name="Marshall H."/>
            <person name="Kissane S."/>
            <person name="Cuenca-Cambronero M."/>
            <person name="Asole G."/>
            <person name="Calvet F."/>
            <person name="Ruiz-Romero M."/>
            <person name="Marangio P."/>
            <person name="Guigo R."/>
            <person name="Rago D."/>
            <person name="Mirbahai L."/>
            <person name="Eastwood N."/>
            <person name="Colbourne J.K."/>
            <person name="Zhou J."/>
            <person name="Mallon E."/>
            <person name="Orsini L."/>
        </authorList>
    </citation>
    <scope>NUCLEOTIDE SEQUENCE [LARGE SCALE GENOMIC DNA]</scope>
    <source>
        <strain evidence="1">LRV0_1</strain>
    </source>
</reference>
<dbReference type="EMBL" id="JAOYFB010000001">
    <property type="protein sequence ID" value="KAK4003990.1"/>
    <property type="molecule type" value="Genomic_DNA"/>
</dbReference>